<organism evidence="6 7">
    <name type="scientific">Compostimonas suwonensis</name>
    <dbReference type="NCBI Taxonomy" id="1048394"/>
    <lineage>
        <taxon>Bacteria</taxon>
        <taxon>Bacillati</taxon>
        <taxon>Actinomycetota</taxon>
        <taxon>Actinomycetes</taxon>
        <taxon>Micrococcales</taxon>
        <taxon>Microbacteriaceae</taxon>
        <taxon>Compostimonas</taxon>
    </lineage>
</organism>
<keyword evidence="1" id="KW-0805">Transcription regulation</keyword>
<dbReference type="InterPro" id="IPR023772">
    <property type="entry name" value="DNA-bd_HTH_TetR-type_CS"/>
</dbReference>
<dbReference type="Pfam" id="PF00440">
    <property type="entry name" value="TetR_N"/>
    <property type="match status" value="1"/>
</dbReference>
<name>A0A2M9BBH4_9MICO</name>
<dbReference type="Gene3D" id="1.10.357.10">
    <property type="entry name" value="Tetracycline Repressor, domain 2"/>
    <property type="match status" value="1"/>
</dbReference>
<evidence type="ECO:0000256" key="3">
    <source>
        <dbReference type="ARBA" id="ARBA00023163"/>
    </source>
</evidence>
<proteinExistence type="predicted"/>
<dbReference type="Gene3D" id="1.10.10.60">
    <property type="entry name" value="Homeodomain-like"/>
    <property type="match status" value="1"/>
</dbReference>
<sequence length="211" mass="22855">MPSPETVGLRDRKRMETRARLEEAAVALTLRDGPEQVTIDAVSERAGVSPRTFFNYFDSKEDAILGIHDVELTDDFLAEHLARADGAETVESVTGLLFAIIGPAITDPALHESRVQIIKSNPQLLGRQVSQFTRMAGQIVDAITALLARDPRFSDLDPNNAQPTAELLLALCSGGLRAAVKEWIAAGSDSPAAELEQRAAALVRQTVERLT</sequence>
<evidence type="ECO:0000313" key="6">
    <source>
        <dbReference type="EMBL" id="PJJ55273.1"/>
    </source>
</evidence>
<evidence type="ECO:0000256" key="2">
    <source>
        <dbReference type="ARBA" id="ARBA00023125"/>
    </source>
</evidence>
<evidence type="ECO:0000256" key="4">
    <source>
        <dbReference type="PROSITE-ProRule" id="PRU00335"/>
    </source>
</evidence>
<dbReference type="PROSITE" id="PS01081">
    <property type="entry name" value="HTH_TETR_1"/>
    <property type="match status" value="1"/>
</dbReference>
<dbReference type="Proteomes" id="UP000230161">
    <property type="component" value="Unassembled WGS sequence"/>
</dbReference>
<evidence type="ECO:0000256" key="1">
    <source>
        <dbReference type="ARBA" id="ARBA00023015"/>
    </source>
</evidence>
<feature type="DNA-binding region" description="H-T-H motif" evidence="4">
    <location>
        <begin position="38"/>
        <end position="57"/>
    </location>
</feature>
<dbReference type="InterPro" id="IPR001647">
    <property type="entry name" value="HTH_TetR"/>
</dbReference>
<dbReference type="PROSITE" id="PS50977">
    <property type="entry name" value="HTH_TETR_2"/>
    <property type="match status" value="1"/>
</dbReference>
<evidence type="ECO:0000313" key="7">
    <source>
        <dbReference type="Proteomes" id="UP000230161"/>
    </source>
</evidence>
<protein>
    <submittedName>
        <fullName evidence="6">AcrR family transcriptional regulator</fullName>
    </submittedName>
</protein>
<reference evidence="6 7" key="1">
    <citation type="submission" date="2017-11" db="EMBL/GenBank/DDBJ databases">
        <title>Genomic Encyclopedia of Archaeal and Bacterial Type Strains, Phase II (KMG-II): From Individual Species to Whole Genera.</title>
        <authorList>
            <person name="Goeker M."/>
        </authorList>
    </citation>
    <scope>NUCLEOTIDE SEQUENCE [LARGE SCALE GENOMIC DNA]</scope>
    <source>
        <strain evidence="6 7">DSM 25625</strain>
    </source>
</reference>
<dbReference type="RefSeq" id="WP_100345938.1">
    <property type="nucleotide sequence ID" value="NZ_PGFB01000006.1"/>
</dbReference>
<feature type="domain" description="HTH tetR-type" evidence="5">
    <location>
        <begin position="15"/>
        <end position="75"/>
    </location>
</feature>
<dbReference type="EMBL" id="PGFB01000006">
    <property type="protein sequence ID" value="PJJ55273.1"/>
    <property type="molecule type" value="Genomic_DNA"/>
</dbReference>
<dbReference type="PANTHER" id="PTHR30055">
    <property type="entry name" value="HTH-TYPE TRANSCRIPTIONAL REGULATOR RUTR"/>
    <property type="match status" value="1"/>
</dbReference>
<accession>A0A2M9BBH4</accession>
<dbReference type="GO" id="GO:0003700">
    <property type="term" value="F:DNA-binding transcription factor activity"/>
    <property type="evidence" value="ECO:0007669"/>
    <property type="project" value="TreeGrafter"/>
</dbReference>
<dbReference type="SUPFAM" id="SSF46689">
    <property type="entry name" value="Homeodomain-like"/>
    <property type="match status" value="1"/>
</dbReference>
<comment type="caution">
    <text evidence="6">The sequence shown here is derived from an EMBL/GenBank/DDBJ whole genome shotgun (WGS) entry which is preliminary data.</text>
</comment>
<dbReference type="AlphaFoldDB" id="A0A2M9BBH4"/>
<gene>
    <name evidence="6" type="ORF">CLV54_3162</name>
</gene>
<dbReference type="InterPro" id="IPR050109">
    <property type="entry name" value="HTH-type_TetR-like_transc_reg"/>
</dbReference>
<keyword evidence="7" id="KW-1185">Reference proteome</keyword>
<dbReference type="OrthoDB" id="8688418at2"/>
<evidence type="ECO:0000259" key="5">
    <source>
        <dbReference type="PROSITE" id="PS50977"/>
    </source>
</evidence>
<dbReference type="PANTHER" id="PTHR30055:SF234">
    <property type="entry name" value="HTH-TYPE TRANSCRIPTIONAL REGULATOR BETI"/>
    <property type="match status" value="1"/>
</dbReference>
<dbReference type="GO" id="GO:0000976">
    <property type="term" value="F:transcription cis-regulatory region binding"/>
    <property type="evidence" value="ECO:0007669"/>
    <property type="project" value="TreeGrafter"/>
</dbReference>
<keyword evidence="2 4" id="KW-0238">DNA-binding</keyword>
<dbReference type="InterPro" id="IPR009057">
    <property type="entry name" value="Homeodomain-like_sf"/>
</dbReference>
<keyword evidence="3" id="KW-0804">Transcription</keyword>